<proteinExistence type="predicted"/>
<dbReference type="EMBL" id="MU863684">
    <property type="protein sequence ID" value="KAK4097141.1"/>
    <property type="molecule type" value="Genomic_DNA"/>
</dbReference>
<protein>
    <submittedName>
        <fullName evidence="2">Uncharacterized protein</fullName>
    </submittedName>
</protein>
<name>A0AAN6PXF1_9PEZI</name>
<dbReference type="AlphaFoldDB" id="A0AAN6PXF1"/>
<evidence type="ECO:0000256" key="1">
    <source>
        <dbReference type="SAM" id="MobiDB-lite"/>
    </source>
</evidence>
<dbReference type="Proteomes" id="UP001305647">
    <property type="component" value="Unassembled WGS sequence"/>
</dbReference>
<evidence type="ECO:0000313" key="3">
    <source>
        <dbReference type="Proteomes" id="UP001305647"/>
    </source>
</evidence>
<sequence>MFHDLMSRTCLATSSPRIAPRRCCPSHLQPPGCLAPSPVSPRAGGGVPGGQPEASTSTARSLHGTLREHSLPCNAGAEVRPTGTGETAPLQVGTWKSARTRKHVRSYCNAPPD</sequence>
<evidence type="ECO:0000313" key="2">
    <source>
        <dbReference type="EMBL" id="KAK4097141.1"/>
    </source>
</evidence>
<reference evidence="2" key="1">
    <citation type="journal article" date="2023" name="Mol. Phylogenet. Evol.">
        <title>Genome-scale phylogeny and comparative genomics of the fungal order Sordariales.</title>
        <authorList>
            <person name="Hensen N."/>
            <person name="Bonometti L."/>
            <person name="Westerberg I."/>
            <person name="Brannstrom I.O."/>
            <person name="Guillou S."/>
            <person name="Cros-Aarteil S."/>
            <person name="Calhoun S."/>
            <person name="Haridas S."/>
            <person name="Kuo A."/>
            <person name="Mondo S."/>
            <person name="Pangilinan J."/>
            <person name="Riley R."/>
            <person name="LaButti K."/>
            <person name="Andreopoulos B."/>
            <person name="Lipzen A."/>
            <person name="Chen C."/>
            <person name="Yan M."/>
            <person name="Daum C."/>
            <person name="Ng V."/>
            <person name="Clum A."/>
            <person name="Steindorff A."/>
            <person name="Ohm R.A."/>
            <person name="Martin F."/>
            <person name="Silar P."/>
            <person name="Natvig D.O."/>
            <person name="Lalanne C."/>
            <person name="Gautier V."/>
            <person name="Ament-Velasquez S.L."/>
            <person name="Kruys A."/>
            <person name="Hutchinson M.I."/>
            <person name="Powell A.J."/>
            <person name="Barry K."/>
            <person name="Miller A.N."/>
            <person name="Grigoriev I.V."/>
            <person name="Debuchy R."/>
            <person name="Gladieux P."/>
            <person name="Hiltunen Thoren M."/>
            <person name="Johannesson H."/>
        </authorList>
    </citation>
    <scope>NUCLEOTIDE SEQUENCE</scope>
    <source>
        <strain evidence="2">CBS 757.83</strain>
    </source>
</reference>
<gene>
    <name evidence="2" type="ORF">N658DRAFT_312699</name>
</gene>
<feature type="region of interest" description="Disordered" evidence="1">
    <location>
        <begin position="34"/>
        <end position="96"/>
    </location>
</feature>
<organism evidence="2 3">
    <name type="scientific">Parathielavia hyrcaniae</name>
    <dbReference type="NCBI Taxonomy" id="113614"/>
    <lineage>
        <taxon>Eukaryota</taxon>
        <taxon>Fungi</taxon>
        <taxon>Dikarya</taxon>
        <taxon>Ascomycota</taxon>
        <taxon>Pezizomycotina</taxon>
        <taxon>Sordariomycetes</taxon>
        <taxon>Sordariomycetidae</taxon>
        <taxon>Sordariales</taxon>
        <taxon>Chaetomiaceae</taxon>
        <taxon>Parathielavia</taxon>
    </lineage>
</organism>
<reference evidence="2" key="2">
    <citation type="submission" date="2023-05" db="EMBL/GenBank/DDBJ databases">
        <authorList>
            <consortium name="Lawrence Berkeley National Laboratory"/>
            <person name="Steindorff A."/>
            <person name="Hensen N."/>
            <person name="Bonometti L."/>
            <person name="Westerberg I."/>
            <person name="Brannstrom I.O."/>
            <person name="Guillou S."/>
            <person name="Cros-Aarteil S."/>
            <person name="Calhoun S."/>
            <person name="Haridas S."/>
            <person name="Kuo A."/>
            <person name="Mondo S."/>
            <person name="Pangilinan J."/>
            <person name="Riley R."/>
            <person name="Labutti K."/>
            <person name="Andreopoulos B."/>
            <person name="Lipzen A."/>
            <person name="Chen C."/>
            <person name="Yanf M."/>
            <person name="Daum C."/>
            <person name="Ng V."/>
            <person name="Clum A."/>
            <person name="Ohm R."/>
            <person name="Martin F."/>
            <person name="Silar P."/>
            <person name="Natvig D."/>
            <person name="Lalanne C."/>
            <person name="Gautier V."/>
            <person name="Ament-Velasquez S.L."/>
            <person name="Kruys A."/>
            <person name="Hutchinson M.I."/>
            <person name="Powell A.J."/>
            <person name="Barry K."/>
            <person name="Miller A.N."/>
            <person name="Grigoriev I.V."/>
            <person name="Debuchy R."/>
            <person name="Gladieux P."/>
            <person name="Thoren M.H."/>
            <person name="Johannesson H."/>
        </authorList>
    </citation>
    <scope>NUCLEOTIDE SEQUENCE</scope>
    <source>
        <strain evidence="2">CBS 757.83</strain>
    </source>
</reference>
<keyword evidence="3" id="KW-1185">Reference proteome</keyword>
<accession>A0AAN6PXF1</accession>
<comment type="caution">
    <text evidence="2">The sequence shown here is derived from an EMBL/GenBank/DDBJ whole genome shotgun (WGS) entry which is preliminary data.</text>
</comment>